<keyword evidence="6" id="KW-0411">Iron-sulfur</keyword>
<evidence type="ECO:0000256" key="5">
    <source>
        <dbReference type="ARBA" id="ARBA00023004"/>
    </source>
</evidence>
<accession>A0A381Z7V8</accession>
<sequence>MKKQTIDYSLLAKDFSIFIDTSSLMRPQAQDLVGVSVSEIEMRKIPQLTVNWHLLEACNYKCYYCYAKYAQKSNFSSDYEKVLRELSGLTETPLTFKGQNVVTAESIRINFAGGEPFLAKDLSKAISLAYDLGLQPSFISNGSLISTEFIKKYGHMISVAGFSIDSLDQETNAVIGRQTNRNAQMTLERMKTIFSVFREYAPQTVLKINTVVCSENFDADLSPMLEELRPDRWKALQVIPIHGATDRGITDEQYKKFLARHSGLIEKTVREDNDHMHRSYLMLDPNACFYQRNGSLYLRSKSIVDVGAKSALQNVEFDVETYSTRYS</sequence>
<organism evidence="9">
    <name type="scientific">marine metagenome</name>
    <dbReference type="NCBI Taxonomy" id="408172"/>
    <lineage>
        <taxon>unclassified sequences</taxon>
        <taxon>metagenomes</taxon>
        <taxon>ecological metagenomes</taxon>
    </lineage>
</organism>
<dbReference type="PROSITE" id="PS51918">
    <property type="entry name" value="RADICAL_SAM"/>
    <property type="match status" value="1"/>
</dbReference>
<dbReference type="InterPro" id="IPR051196">
    <property type="entry name" value="RSAD2/Viperin_antiviral"/>
</dbReference>
<dbReference type="SUPFAM" id="SSF102114">
    <property type="entry name" value="Radical SAM enzymes"/>
    <property type="match status" value="1"/>
</dbReference>
<dbReference type="NCBIfam" id="NF038283">
    <property type="entry name" value="viperin_w_prok"/>
    <property type="match status" value="1"/>
</dbReference>
<evidence type="ECO:0000256" key="7">
    <source>
        <dbReference type="ARBA" id="ARBA00023118"/>
    </source>
</evidence>
<evidence type="ECO:0000256" key="4">
    <source>
        <dbReference type="ARBA" id="ARBA00022723"/>
    </source>
</evidence>
<protein>
    <recommendedName>
        <fullName evidence="8">Radical SAM core domain-containing protein</fullName>
    </recommendedName>
</protein>
<dbReference type="SFLD" id="SFLDS00029">
    <property type="entry name" value="Radical_SAM"/>
    <property type="match status" value="1"/>
</dbReference>
<dbReference type="SFLD" id="SFLDG01088">
    <property type="entry name" value="antiviral_proteins"/>
    <property type="match status" value="1"/>
</dbReference>
<name>A0A381Z7V8_9ZZZZ</name>
<dbReference type="GO" id="GO:0051607">
    <property type="term" value="P:defense response to virus"/>
    <property type="evidence" value="ECO:0007669"/>
    <property type="project" value="UniProtKB-KW"/>
</dbReference>
<dbReference type="InterPro" id="IPR058240">
    <property type="entry name" value="rSAM_sf"/>
</dbReference>
<evidence type="ECO:0000256" key="1">
    <source>
        <dbReference type="ARBA" id="ARBA00001966"/>
    </source>
</evidence>
<dbReference type="GO" id="GO:0051539">
    <property type="term" value="F:4 iron, 4 sulfur cluster binding"/>
    <property type="evidence" value="ECO:0007669"/>
    <property type="project" value="UniProtKB-KW"/>
</dbReference>
<evidence type="ECO:0000256" key="3">
    <source>
        <dbReference type="ARBA" id="ARBA00022691"/>
    </source>
</evidence>
<gene>
    <name evidence="9" type="ORF">METZ01_LOCUS138184</name>
</gene>
<dbReference type="InterPro" id="IPR007197">
    <property type="entry name" value="rSAM"/>
</dbReference>
<evidence type="ECO:0000259" key="8">
    <source>
        <dbReference type="PROSITE" id="PS51918"/>
    </source>
</evidence>
<dbReference type="InterPro" id="IPR013785">
    <property type="entry name" value="Aldolase_TIM"/>
</dbReference>
<dbReference type="SFLD" id="SFLDG01067">
    <property type="entry name" value="SPASM/twitch_domain_containing"/>
    <property type="match status" value="1"/>
</dbReference>
<evidence type="ECO:0000313" key="9">
    <source>
        <dbReference type="EMBL" id="SVA85330.1"/>
    </source>
</evidence>
<dbReference type="Pfam" id="PF04055">
    <property type="entry name" value="Radical_SAM"/>
    <property type="match status" value="1"/>
</dbReference>
<comment type="cofactor">
    <cofactor evidence="1">
        <name>[4Fe-4S] cluster</name>
        <dbReference type="ChEBI" id="CHEBI:49883"/>
    </cofactor>
</comment>
<dbReference type="EMBL" id="UINC01020287">
    <property type="protein sequence ID" value="SVA85330.1"/>
    <property type="molecule type" value="Genomic_DNA"/>
</dbReference>
<proteinExistence type="predicted"/>
<keyword evidence="2" id="KW-0004">4Fe-4S</keyword>
<keyword evidence="3" id="KW-0949">S-adenosyl-L-methionine</keyword>
<dbReference type="PANTHER" id="PTHR21339">
    <property type="entry name" value="RADICAL S-ADENOSYL METHIONINE DOMAIN-CONTAINING PROTEIN 2"/>
    <property type="match status" value="1"/>
</dbReference>
<feature type="domain" description="Radical SAM core" evidence="8">
    <location>
        <begin position="44"/>
        <end position="267"/>
    </location>
</feature>
<keyword evidence="5" id="KW-0408">Iron</keyword>
<dbReference type="Gene3D" id="3.20.20.70">
    <property type="entry name" value="Aldolase class I"/>
    <property type="match status" value="1"/>
</dbReference>
<dbReference type="AlphaFoldDB" id="A0A381Z7V8"/>
<dbReference type="GO" id="GO:0003824">
    <property type="term" value="F:catalytic activity"/>
    <property type="evidence" value="ECO:0007669"/>
    <property type="project" value="InterPro"/>
</dbReference>
<dbReference type="PANTHER" id="PTHR21339:SF0">
    <property type="entry name" value="S-ADENOSYLMETHIONINE-DEPENDENT NUCLEOTIDE DEHYDRATASE RSAD2"/>
    <property type="match status" value="1"/>
</dbReference>
<evidence type="ECO:0000256" key="6">
    <source>
        <dbReference type="ARBA" id="ARBA00023014"/>
    </source>
</evidence>
<keyword evidence="7" id="KW-0051">Antiviral defense</keyword>
<reference evidence="9" key="1">
    <citation type="submission" date="2018-05" db="EMBL/GenBank/DDBJ databases">
        <authorList>
            <person name="Lanie J.A."/>
            <person name="Ng W.-L."/>
            <person name="Kazmierczak K.M."/>
            <person name="Andrzejewski T.M."/>
            <person name="Davidsen T.M."/>
            <person name="Wayne K.J."/>
            <person name="Tettelin H."/>
            <person name="Glass J.I."/>
            <person name="Rusch D."/>
            <person name="Podicherti R."/>
            <person name="Tsui H.-C.T."/>
            <person name="Winkler M.E."/>
        </authorList>
    </citation>
    <scope>NUCLEOTIDE SEQUENCE</scope>
</reference>
<dbReference type="GO" id="GO:0046872">
    <property type="term" value="F:metal ion binding"/>
    <property type="evidence" value="ECO:0007669"/>
    <property type="project" value="UniProtKB-KW"/>
</dbReference>
<evidence type="ECO:0000256" key="2">
    <source>
        <dbReference type="ARBA" id="ARBA00022485"/>
    </source>
</evidence>
<keyword evidence="4" id="KW-0479">Metal-binding</keyword>